<proteinExistence type="predicted"/>
<accession>A0ABQ3DZ10</accession>
<dbReference type="Pfam" id="PF04264">
    <property type="entry name" value="YceI"/>
    <property type="match status" value="1"/>
</dbReference>
<dbReference type="SUPFAM" id="SSF101874">
    <property type="entry name" value="YceI-like"/>
    <property type="match status" value="1"/>
</dbReference>
<sequence>MFSSPLIRSAALSVALIAGTGASSAMADTVTYQMDPTHTSVVMSWSHFGFSHPTANFSDVKGTIQFDADDVENSSVDVTIPVKTVDTQVPALTQEFLGEAYFDVAQYPEATFKSTEIESTGDQTYDVHGDLTIKGVTKPVVLHATLNNVGEHPMAKVPALGFDAETTIQRSEFGLDQYVPSVSDDILIRLSSEAEAAKSSDAQ</sequence>
<keyword evidence="4" id="KW-1185">Reference proteome</keyword>
<dbReference type="PANTHER" id="PTHR34406:SF1">
    <property type="entry name" value="PROTEIN YCEI"/>
    <property type="match status" value="1"/>
</dbReference>
<feature type="domain" description="Lipid/polyisoprenoid-binding YceI-like" evidence="2">
    <location>
        <begin position="31"/>
        <end position="195"/>
    </location>
</feature>
<dbReference type="Proteomes" id="UP000646745">
    <property type="component" value="Unassembled WGS sequence"/>
</dbReference>
<evidence type="ECO:0000256" key="1">
    <source>
        <dbReference type="SAM" id="SignalP"/>
    </source>
</evidence>
<feature type="chain" id="PRO_5047203626" evidence="1">
    <location>
        <begin position="28"/>
        <end position="203"/>
    </location>
</feature>
<evidence type="ECO:0000259" key="2">
    <source>
        <dbReference type="SMART" id="SM00867"/>
    </source>
</evidence>
<dbReference type="PANTHER" id="PTHR34406">
    <property type="entry name" value="PROTEIN YCEI"/>
    <property type="match status" value="1"/>
</dbReference>
<dbReference type="SMART" id="SM00867">
    <property type="entry name" value="YceI"/>
    <property type="match status" value="1"/>
</dbReference>
<dbReference type="RefSeq" id="WP_189443532.1">
    <property type="nucleotide sequence ID" value="NZ_BMZI01000002.1"/>
</dbReference>
<keyword evidence="1" id="KW-0732">Signal</keyword>
<comment type="caution">
    <text evidence="3">The sequence shown here is derived from an EMBL/GenBank/DDBJ whole genome shotgun (WGS) entry which is preliminary data.</text>
</comment>
<dbReference type="Gene3D" id="2.40.128.110">
    <property type="entry name" value="Lipid/polyisoprenoid-binding, YceI-like"/>
    <property type="match status" value="1"/>
</dbReference>
<organism evidence="3 4">
    <name type="scientific">Salinicola rhizosphaerae</name>
    <dbReference type="NCBI Taxonomy" id="1443141"/>
    <lineage>
        <taxon>Bacteria</taxon>
        <taxon>Pseudomonadati</taxon>
        <taxon>Pseudomonadota</taxon>
        <taxon>Gammaproteobacteria</taxon>
        <taxon>Oceanospirillales</taxon>
        <taxon>Halomonadaceae</taxon>
        <taxon>Salinicola</taxon>
    </lineage>
</organism>
<reference evidence="4" key="1">
    <citation type="journal article" date="2019" name="Int. J. Syst. Evol. Microbiol.">
        <title>The Global Catalogue of Microorganisms (GCM) 10K type strain sequencing project: providing services to taxonomists for standard genome sequencing and annotation.</title>
        <authorList>
            <consortium name="The Broad Institute Genomics Platform"/>
            <consortium name="The Broad Institute Genome Sequencing Center for Infectious Disease"/>
            <person name="Wu L."/>
            <person name="Ma J."/>
        </authorList>
    </citation>
    <scope>NUCLEOTIDE SEQUENCE [LARGE SCALE GENOMIC DNA]</scope>
    <source>
        <strain evidence="4">KCTC 32998</strain>
    </source>
</reference>
<name>A0ABQ3DZ10_9GAMM</name>
<dbReference type="InterPro" id="IPR007372">
    <property type="entry name" value="Lipid/polyisoprenoid-bd_YceI"/>
</dbReference>
<feature type="signal peptide" evidence="1">
    <location>
        <begin position="1"/>
        <end position="27"/>
    </location>
</feature>
<evidence type="ECO:0000313" key="4">
    <source>
        <dbReference type="Proteomes" id="UP000646745"/>
    </source>
</evidence>
<gene>
    <name evidence="3" type="primary">yceI</name>
    <name evidence="3" type="ORF">GCM10009038_09890</name>
</gene>
<evidence type="ECO:0000313" key="3">
    <source>
        <dbReference type="EMBL" id="GHB13664.1"/>
    </source>
</evidence>
<dbReference type="EMBL" id="BMZI01000002">
    <property type="protein sequence ID" value="GHB13664.1"/>
    <property type="molecule type" value="Genomic_DNA"/>
</dbReference>
<dbReference type="InterPro" id="IPR036761">
    <property type="entry name" value="TTHA0802/YceI-like_sf"/>
</dbReference>
<protein>
    <submittedName>
        <fullName evidence="3">Polyisoprenoid-binding protein</fullName>
    </submittedName>
</protein>